<keyword evidence="1" id="KW-0808">Transferase</keyword>
<dbReference type="GO" id="GO:0030422">
    <property type="term" value="P:siRNA processing"/>
    <property type="evidence" value="ECO:0007669"/>
    <property type="project" value="TreeGrafter"/>
</dbReference>
<dbReference type="VEuPathDB" id="FungiDB:A1Q1_01210"/>
<gene>
    <name evidence="4" type="ORF">A1Q1_01210</name>
</gene>
<comment type="caution">
    <text evidence="4">The sequence shown here is derived from an EMBL/GenBank/DDBJ whole genome shotgun (WGS) entry which is preliminary data.</text>
</comment>
<evidence type="ECO:0000313" key="4">
    <source>
        <dbReference type="EMBL" id="EJT49653.1"/>
    </source>
</evidence>
<reference evidence="4 5" key="1">
    <citation type="journal article" date="2012" name="Eukaryot. Cell">
        <title>Draft genome sequence of CBS 2479, the standard type strain of Trichosporon asahii.</title>
        <authorList>
            <person name="Yang R.Y."/>
            <person name="Li H.T."/>
            <person name="Zhu H."/>
            <person name="Zhou G.P."/>
            <person name="Wang M."/>
            <person name="Wang L."/>
        </authorList>
    </citation>
    <scope>NUCLEOTIDE SEQUENCE [LARGE SCALE GENOMIC DNA]</scope>
    <source>
        <strain evidence="5">ATCC 90039 / CBS 2479 / JCM 2466 / KCTC 7840 / NCYC 2677 / UAMH 7654</strain>
    </source>
</reference>
<dbReference type="OrthoDB" id="6513042at2759"/>
<dbReference type="HOGENOM" id="CLU_280458_0_0_1"/>
<evidence type="ECO:0000259" key="3">
    <source>
        <dbReference type="Pfam" id="PF05183"/>
    </source>
</evidence>
<dbReference type="Proteomes" id="UP000002748">
    <property type="component" value="Unassembled WGS sequence"/>
</dbReference>
<name>J5QXQ6_TRIAS</name>
<dbReference type="GO" id="GO:0003723">
    <property type="term" value="F:RNA binding"/>
    <property type="evidence" value="ECO:0007669"/>
    <property type="project" value="UniProtKB-KW"/>
</dbReference>
<dbReference type="Pfam" id="PF05183">
    <property type="entry name" value="RdRP"/>
    <property type="match status" value="2"/>
</dbReference>
<dbReference type="PANTHER" id="PTHR23079:SF55">
    <property type="entry name" value="RNA-DIRECTED RNA POLYMERASE"/>
    <property type="match status" value="1"/>
</dbReference>
<comment type="similarity">
    <text evidence="1">Belongs to the RdRP family.</text>
</comment>
<organism evidence="4 5">
    <name type="scientific">Trichosporon asahii var. asahii (strain ATCC 90039 / CBS 2479 / JCM 2466 / KCTC 7840 / NBRC 103889/ NCYC 2677 / UAMH 7654)</name>
    <name type="common">Yeast</name>
    <dbReference type="NCBI Taxonomy" id="1186058"/>
    <lineage>
        <taxon>Eukaryota</taxon>
        <taxon>Fungi</taxon>
        <taxon>Dikarya</taxon>
        <taxon>Basidiomycota</taxon>
        <taxon>Agaricomycotina</taxon>
        <taxon>Tremellomycetes</taxon>
        <taxon>Trichosporonales</taxon>
        <taxon>Trichosporonaceae</taxon>
        <taxon>Trichosporon</taxon>
    </lineage>
</organism>
<feature type="region of interest" description="Disordered" evidence="2">
    <location>
        <begin position="933"/>
        <end position="957"/>
    </location>
</feature>
<protein>
    <recommendedName>
        <fullName evidence="1">RNA-dependent RNA polymerase</fullName>
        <ecNumber evidence="1">2.7.7.48</ecNumber>
    </recommendedName>
</protein>
<evidence type="ECO:0000256" key="1">
    <source>
        <dbReference type="RuleBase" id="RU363098"/>
    </source>
</evidence>
<proteinExistence type="inferred from homology"/>
<keyword evidence="1" id="KW-0696">RNA-directed RNA polymerase</keyword>
<dbReference type="PANTHER" id="PTHR23079">
    <property type="entry name" value="RNA-DEPENDENT RNA POLYMERASE"/>
    <property type="match status" value="1"/>
</dbReference>
<dbReference type="EC" id="2.7.7.48" evidence="1"/>
<dbReference type="GO" id="GO:0031380">
    <property type="term" value="C:nuclear RNA-directed RNA polymerase complex"/>
    <property type="evidence" value="ECO:0007669"/>
    <property type="project" value="TreeGrafter"/>
</dbReference>
<keyword evidence="1" id="KW-0548">Nucleotidyltransferase</keyword>
<dbReference type="RefSeq" id="XP_014180960.1">
    <property type="nucleotide sequence ID" value="XM_014325485.1"/>
</dbReference>
<accession>J5QXQ6</accession>
<dbReference type="InterPro" id="IPR007855">
    <property type="entry name" value="RDRP"/>
</dbReference>
<sequence length="957" mass="107235">MGSTRIRDGALKFMRVSRRVVVGSDRLCYLRGRSGCFAFFSSTDAQGFGSPSDKEHSRLLFNFSRRWIYVCAVPLMFSTTPPVFIPLECEIPFEDIATGGVHVVRMAPGKEGGTRVTMTITTRRPARFYCKIKNKAIMRRATERDFVFSLGPKESTPLNKGYIIREGHAGPIEAVSDEPFYVPASAWLTWQFDLVLSRMDLQTLRDVVLRLGVEGKEEGRDMLAAHAGDRRVRVPVAENAGYADLSRLAGYGFNLRYLLEGLITHGVVIPSEIAELGECLDRHCEGDDEKAARVLRSLYNEERVRNIDAVVMEVETSTDAIRNHLSFSDRFLRVEFIDEEDGFQVNPTVLEADQMEPAEGTVARVRRAMMNGLNIAGRHYVFLAYGATSARQQSCWFLAEDPAKNLTVESVKRNLGLDLLRDTTVARFVSKMAIILPDILHADQQEKGYCESDAGRTEISAVEDKESMENVSEEVYFRQSQVKYRTGSKTMAYGLNIVEFKRAHLSRQAVVIMNHLGVPDAVFESLFILAMREARGLLKRSATAGLLKEGLSLVSQHTHFPVSELYSFGFKTDPMLLDICRATAVRLLSDYRHNARLQVDQSVKLMGIADELNVLSEHEVFCQYDDPDSSDGPNVVLGACAIMRDPVLHPGDIQLVHAVDRPELHHLRNVIVFSVQGQPLSRGNLAGDQYSLIWDPVLIPPEQVEPSSYTPPEPATVSKVTDKHFPDVGSERAELTQKLMAIVEQLCDAHLAIADRFGPQSENCKMLADEIKNEPPFVPTDIRVDPEKQIDPRLAKYKLPASYLLHAYKLKHGVKQLMKRHRLTETEVASGIVMRNPHRRMSTEEDTEASVKRTYARLAQEVHSAATKFWLKKKDANKSALETEQIYALAAYQVTYMSAVQQEVEEKLGIKDVLDTLYNESVMLSGTPVEENVPLRAQDSGPQITPALPNVAHPQAK</sequence>
<evidence type="ECO:0000256" key="2">
    <source>
        <dbReference type="SAM" id="MobiDB-lite"/>
    </source>
</evidence>
<dbReference type="GeneID" id="25984724"/>
<dbReference type="KEGG" id="tasa:A1Q1_01210"/>
<feature type="domain" description="RDRP core" evidence="3">
    <location>
        <begin position="312"/>
        <end position="436"/>
    </location>
</feature>
<evidence type="ECO:0000313" key="5">
    <source>
        <dbReference type="Proteomes" id="UP000002748"/>
    </source>
</evidence>
<dbReference type="EMBL" id="ALBS01000162">
    <property type="protein sequence ID" value="EJT49653.1"/>
    <property type="molecule type" value="Genomic_DNA"/>
</dbReference>
<feature type="domain" description="RDRP core" evidence="3">
    <location>
        <begin position="472"/>
        <end position="773"/>
    </location>
</feature>
<dbReference type="InterPro" id="IPR057596">
    <property type="entry name" value="RDRP_core"/>
</dbReference>
<dbReference type="AlphaFoldDB" id="J5QXQ6"/>
<comment type="catalytic activity">
    <reaction evidence="1">
        <text>RNA(n) + a ribonucleoside 5'-triphosphate = RNA(n+1) + diphosphate</text>
        <dbReference type="Rhea" id="RHEA:21248"/>
        <dbReference type="Rhea" id="RHEA-COMP:14527"/>
        <dbReference type="Rhea" id="RHEA-COMP:17342"/>
        <dbReference type="ChEBI" id="CHEBI:33019"/>
        <dbReference type="ChEBI" id="CHEBI:61557"/>
        <dbReference type="ChEBI" id="CHEBI:140395"/>
        <dbReference type="EC" id="2.7.7.48"/>
    </reaction>
</comment>
<keyword evidence="1" id="KW-0694">RNA-binding</keyword>
<dbReference type="GO" id="GO:0003968">
    <property type="term" value="F:RNA-directed RNA polymerase activity"/>
    <property type="evidence" value="ECO:0007669"/>
    <property type="project" value="UniProtKB-KW"/>
</dbReference>